<protein>
    <submittedName>
        <fullName evidence="4">Ribose/galactose ABC transporter ATP-binding protein</fullName>
    </submittedName>
</protein>
<accession>A0A1B3SKY5</accession>
<dbReference type="InterPro" id="IPR003593">
    <property type="entry name" value="AAA+_ATPase"/>
</dbReference>
<evidence type="ECO:0000256" key="1">
    <source>
        <dbReference type="ARBA" id="ARBA00022741"/>
    </source>
</evidence>
<dbReference type="CDD" id="cd03216">
    <property type="entry name" value="ABC_Carb_Monos_I"/>
    <property type="match status" value="1"/>
</dbReference>
<feature type="domain" description="ABC transporter" evidence="3">
    <location>
        <begin position="1"/>
        <end position="238"/>
    </location>
</feature>
<evidence type="ECO:0000313" key="5">
    <source>
        <dbReference type="Proteomes" id="UP000094378"/>
    </source>
</evidence>
<dbReference type="PROSITE" id="PS50893">
    <property type="entry name" value="ABC_TRANSPORTER_2"/>
    <property type="match status" value="2"/>
</dbReference>
<dbReference type="PATRIC" id="fig|216938.3.peg.641"/>
<keyword evidence="1" id="KW-0547">Nucleotide-binding</keyword>
<evidence type="ECO:0000259" key="3">
    <source>
        <dbReference type="PROSITE" id="PS50893"/>
    </source>
</evidence>
<dbReference type="InterPro" id="IPR027417">
    <property type="entry name" value="P-loop_NTPase"/>
</dbReference>
<dbReference type="InterPro" id="IPR050107">
    <property type="entry name" value="ABC_carbohydrate_import_ATPase"/>
</dbReference>
<dbReference type="PANTHER" id="PTHR43790">
    <property type="entry name" value="CARBOHYDRATE TRANSPORT ATP-BINDING PROTEIN MG119-RELATED"/>
    <property type="match status" value="1"/>
</dbReference>
<dbReference type="Gene3D" id="3.40.50.300">
    <property type="entry name" value="P-loop containing nucleotide triphosphate hydrolases"/>
    <property type="match status" value="2"/>
</dbReference>
<feature type="domain" description="ABC transporter" evidence="3">
    <location>
        <begin position="255"/>
        <end position="503"/>
    </location>
</feature>
<dbReference type="SMART" id="SM00382">
    <property type="entry name" value="AAA"/>
    <property type="match status" value="2"/>
</dbReference>
<reference evidence="4 5" key="1">
    <citation type="submission" date="2016-08" db="EMBL/GenBank/DDBJ databases">
        <title>Complete genome sequence of Spiroplasma helicoides TABS-2 (DSM 22551).</title>
        <authorList>
            <person name="Shen W.-Y."/>
            <person name="Lo W.-S."/>
            <person name="Lai Y.-C."/>
            <person name="Kuo C.-H."/>
        </authorList>
    </citation>
    <scope>NUCLEOTIDE SEQUENCE [LARGE SCALE GENOMIC DNA]</scope>
    <source>
        <strain evidence="4 5">TABS-2</strain>
    </source>
</reference>
<name>A0A1B3SKY5_9MOLU</name>
<keyword evidence="5" id="KW-1185">Reference proteome</keyword>
<dbReference type="EMBL" id="CP017015">
    <property type="protein sequence ID" value="AOG60580.1"/>
    <property type="molecule type" value="Genomic_DNA"/>
</dbReference>
<dbReference type="InterPro" id="IPR003439">
    <property type="entry name" value="ABC_transporter-like_ATP-bd"/>
</dbReference>
<evidence type="ECO:0000313" key="4">
    <source>
        <dbReference type="EMBL" id="AOG60580.1"/>
    </source>
</evidence>
<organism evidence="4 5">
    <name type="scientific">Spiroplasma helicoides</name>
    <dbReference type="NCBI Taxonomy" id="216938"/>
    <lineage>
        <taxon>Bacteria</taxon>
        <taxon>Bacillati</taxon>
        <taxon>Mycoplasmatota</taxon>
        <taxon>Mollicutes</taxon>
        <taxon>Entomoplasmatales</taxon>
        <taxon>Spiroplasmataceae</taxon>
        <taxon>Spiroplasma</taxon>
    </lineage>
</organism>
<dbReference type="InterPro" id="IPR017871">
    <property type="entry name" value="ABC_transporter-like_CS"/>
</dbReference>
<proteinExistence type="predicted"/>
<dbReference type="Proteomes" id="UP000094378">
    <property type="component" value="Chromosome"/>
</dbReference>
<dbReference type="SUPFAM" id="SSF52540">
    <property type="entry name" value="P-loop containing nucleoside triphosphate hydrolases"/>
    <property type="match status" value="2"/>
</dbReference>
<dbReference type="CDD" id="cd03215">
    <property type="entry name" value="ABC_Carb_Monos_II"/>
    <property type="match status" value="1"/>
</dbReference>
<dbReference type="GO" id="GO:0005524">
    <property type="term" value="F:ATP binding"/>
    <property type="evidence" value="ECO:0007669"/>
    <property type="project" value="UniProtKB-KW"/>
</dbReference>
<dbReference type="PROSITE" id="PS00211">
    <property type="entry name" value="ABC_TRANSPORTER_1"/>
    <property type="match status" value="1"/>
</dbReference>
<dbReference type="PANTHER" id="PTHR43790:SF4">
    <property type="entry name" value="GUANOSINE IMPORT ATP-BINDING PROTEIN NUPO"/>
    <property type="match status" value="1"/>
</dbReference>
<evidence type="ECO:0000256" key="2">
    <source>
        <dbReference type="ARBA" id="ARBA00022840"/>
    </source>
</evidence>
<dbReference type="KEGG" id="shj:SHELI_v1c06290"/>
<sequence length="516" mass="57717">MEMNNITMIFNKKIVANENITLKVKKGEIHALVGENGAGKSTLMSILFGILQPTKGSIKINGKDEIINSPIRAARLGIGMVHQHFKMVEIFKLWENIALGQEELIANEFVNSKKIKDKITKIMQKYNLEIDINKTAMNSTVGMKQKAEILKILYREADILVFDEPSAVLTPVEIKGLLDVLLELKKAGKTIILITHKMAEIKAVADSATVIRRGKLVQTFDMKSTNVDQLSEAMVGRKIVEVKNTYKEPMDKVCLKVSNLSMKKVTNPKVMGLNNFNLEIKYGEIVAIAGVEGNGQNELVNAITGMSKVSNGKIFINNIDITNASVRDRYLKYHISHIPEDRHKHGLVLDNNIINNMTLQDIDKLKFSKHKLIKQSSLQSYAQEVIDKYDVRNADFGFATARDLSGGNQQKVIVGREMSRKSDLIVIFQPTRGLDVGSIEYIHNQILKAKEEGKAILLVSYELTEIMSLADRIIVLSSGKKIGEVNGQKATIDEIGKMMLGERRNKDEIQSKTMNV</sequence>
<dbReference type="AlphaFoldDB" id="A0A1B3SKY5"/>
<keyword evidence="2 4" id="KW-0067">ATP-binding</keyword>
<dbReference type="Pfam" id="PF00005">
    <property type="entry name" value="ABC_tran"/>
    <property type="match status" value="2"/>
</dbReference>
<dbReference type="GO" id="GO:0016887">
    <property type="term" value="F:ATP hydrolysis activity"/>
    <property type="evidence" value="ECO:0007669"/>
    <property type="project" value="InterPro"/>
</dbReference>
<dbReference type="STRING" id="216938.SHELI_v1c06290"/>
<gene>
    <name evidence="4" type="ORF">SHELI_v1c06290</name>
</gene>